<dbReference type="SUPFAM" id="SSF53756">
    <property type="entry name" value="UDP-Glycosyltransferase/glycogen phosphorylase"/>
    <property type="match status" value="1"/>
</dbReference>
<sequence>MRKIVIINHYGTTPDLPGPTRNYEMARYFSEVCSEGAEFWICGFSHYTGKNDKHLKGFKFQTKEKESKLTTVKIRSTSYGKSSFLRQFNIMVFDFITAIKILFSRNIDCIIITVPPVSIFSALAVKIKKIKLITDVEDLWPLFLIDMGLTNKLAINYMNFCSNFLYNNSDGIAAVSNGMLNHVEKEINNKDKNLWLSPLGVNIKEYINGEADVNLLSGKPWGKDFIIMYVGSHGKANDLFSVLKTIELFNKKKSVTKDGKKISFIFIGDGTEKASLILYCKQSNLNNVYFEESIPSKLVPIYLNLADVCLTNLQKIESFKLVRPNKLFQYMALGKPIITGIWGEFKSIIEEVNSGIYVDFTNYKEASSEIIKFIENEANMYKCGENGTDYIEKHGNREIIFKEFHEKIESVL</sequence>
<dbReference type="EMBL" id="JBEPME010000001">
    <property type="protein sequence ID" value="MET3655502.1"/>
    <property type="molecule type" value="Genomic_DNA"/>
</dbReference>
<dbReference type="PANTHER" id="PTHR46401:SF2">
    <property type="entry name" value="GLYCOSYLTRANSFERASE WBBK-RELATED"/>
    <property type="match status" value="1"/>
</dbReference>
<dbReference type="Gene3D" id="3.40.50.2000">
    <property type="entry name" value="Glycogen Phosphorylase B"/>
    <property type="match status" value="2"/>
</dbReference>
<accession>A0ABV2K3U9</accession>
<organism evidence="3 4">
    <name type="scientific">Sporosarcina psychrophila</name>
    <name type="common">Bacillus psychrophilus</name>
    <dbReference type="NCBI Taxonomy" id="1476"/>
    <lineage>
        <taxon>Bacteria</taxon>
        <taxon>Bacillati</taxon>
        <taxon>Bacillota</taxon>
        <taxon>Bacilli</taxon>
        <taxon>Bacillales</taxon>
        <taxon>Caryophanaceae</taxon>
        <taxon>Sporosarcina</taxon>
    </lineage>
</organism>
<gene>
    <name evidence="3" type="ORF">ABIC55_000586</name>
</gene>
<keyword evidence="1" id="KW-0808">Transferase</keyword>
<protein>
    <submittedName>
        <fullName evidence="3">Glycosyltransferase involved in cell wall biosynthesis</fullName>
    </submittedName>
</protein>
<evidence type="ECO:0000313" key="4">
    <source>
        <dbReference type="Proteomes" id="UP001549104"/>
    </source>
</evidence>
<dbReference type="PANTHER" id="PTHR46401">
    <property type="entry name" value="GLYCOSYLTRANSFERASE WBBK-RELATED"/>
    <property type="match status" value="1"/>
</dbReference>
<dbReference type="CDD" id="cd03794">
    <property type="entry name" value="GT4_WbuB-like"/>
    <property type="match status" value="1"/>
</dbReference>
<evidence type="ECO:0000256" key="1">
    <source>
        <dbReference type="ARBA" id="ARBA00022679"/>
    </source>
</evidence>
<dbReference type="InterPro" id="IPR001296">
    <property type="entry name" value="Glyco_trans_1"/>
</dbReference>
<keyword evidence="4" id="KW-1185">Reference proteome</keyword>
<reference evidence="3 4" key="1">
    <citation type="submission" date="2024-06" db="EMBL/GenBank/DDBJ databases">
        <title>Sorghum-associated microbial communities from plants grown in Nebraska, USA.</title>
        <authorList>
            <person name="Schachtman D."/>
        </authorList>
    </citation>
    <scope>NUCLEOTIDE SEQUENCE [LARGE SCALE GENOMIC DNA]</scope>
    <source>
        <strain evidence="3 4">1288</strain>
    </source>
</reference>
<feature type="domain" description="Glycosyl transferase family 1" evidence="2">
    <location>
        <begin position="222"/>
        <end position="388"/>
    </location>
</feature>
<evidence type="ECO:0000313" key="3">
    <source>
        <dbReference type="EMBL" id="MET3655502.1"/>
    </source>
</evidence>
<dbReference type="Proteomes" id="UP001549104">
    <property type="component" value="Unassembled WGS sequence"/>
</dbReference>
<proteinExistence type="predicted"/>
<name>A0ABV2K3U9_SPOPS</name>
<dbReference type="Pfam" id="PF00534">
    <property type="entry name" value="Glycos_transf_1"/>
    <property type="match status" value="1"/>
</dbReference>
<comment type="caution">
    <text evidence="3">The sequence shown here is derived from an EMBL/GenBank/DDBJ whole genome shotgun (WGS) entry which is preliminary data.</text>
</comment>
<dbReference type="RefSeq" id="WP_354312093.1">
    <property type="nucleotide sequence ID" value="NZ_JBEPME010000001.1"/>
</dbReference>
<evidence type="ECO:0000259" key="2">
    <source>
        <dbReference type="Pfam" id="PF00534"/>
    </source>
</evidence>